<evidence type="ECO:0000313" key="7">
    <source>
        <dbReference type="EMBL" id="SDL05354.1"/>
    </source>
</evidence>
<dbReference type="Gene3D" id="3.50.50.60">
    <property type="entry name" value="FAD/NAD(P)-binding domain"/>
    <property type="match status" value="2"/>
</dbReference>
<dbReference type="InterPro" id="IPR016156">
    <property type="entry name" value="FAD/NAD-linked_Rdtase_dimer_sf"/>
</dbReference>
<evidence type="ECO:0000313" key="8">
    <source>
        <dbReference type="Proteomes" id="UP000198662"/>
    </source>
</evidence>
<evidence type="ECO:0000256" key="1">
    <source>
        <dbReference type="ARBA" id="ARBA00001974"/>
    </source>
</evidence>
<dbReference type="InterPro" id="IPR050446">
    <property type="entry name" value="FAD-oxidoreductase/Apoptosis"/>
</dbReference>
<evidence type="ECO:0000256" key="2">
    <source>
        <dbReference type="ARBA" id="ARBA00022630"/>
    </source>
</evidence>
<evidence type="ECO:0000259" key="5">
    <source>
        <dbReference type="Pfam" id="PF07992"/>
    </source>
</evidence>
<dbReference type="InterPro" id="IPR023753">
    <property type="entry name" value="FAD/NAD-binding_dom"/>
</dbReference>
<dbReference type="PANTHER" id="PTHR43557">
    <property type="entry name" value="APOPTOSIS-INDUCING FACTOR 1"/>
    <property type="match status" value="1"/>
</dbReference>
<dbReference type="OrthoDB" id="1145at2"/>
<dbReference type="Proteomes" id="UP000198662">
    <property type="component" value="Unassembled WGS sequence"/>
</dbReference>
<gene>
    <name evidence="7" type="ORF">SAMN05216298_2488</name>
</gene>
<dbReference type="InterPro" id="IPR036188">
    <property type="entry name" value="FAD/NAD-bd_sf"/>
</dbReference>
<comment type="cofactor">
    <cofactor evidence="1">
        <name>FAD</name>
        <dbReference type="ChEBI" id="CHEBI:57692"/>
    </cofactor>
</comment>
<keyword evidence="7" id="KW-0223">Dioxygenase</keyword>
<dbReference type="STRING" id="380244.SAMN05216298_2488"/>
<dbReference type="PANTHER" id="PTHR43557:SF2">
    <property type="entry name" value="RIESKE DOMAIN-CONTAINING PROTEIN-RELATED"/>
    <property type="match status" value="1"/>
</dbReference>
<keyword evidence="2" id="KW-0285">Flavoprotein</keyword>
<evidence type="ECO:0000259" key="6">
    <source>
        <dbReference type="Pfam" id="PF14759"/>
    </source>
</evidence>
<dbReference type="Gene3D" id="3.30.390.30">
    <property type="match status" value="1"/>
</dbReference>
<evidence type="ECO:0000256" key="4">
    <source>
        <dbReference type="ARBA" id="ARBA00023002"/>
    </source>
</evidence>
<dbReference type="RefSeq" id="WP_091048774.1">
    <property type="nucleotide sequence ID" value="NZ_FNGF01000003.1"/>
</dbReference>
<feature type="domain" description="FAD/NAD(P)-binding" evidence="5">
    <location>
        <begin position="6"/>
        <end position="308"/>
    </location>
</feature>
<name>A0A1G9GXP5_9ACTN</name>
<dbReference type="EMBL" id="FNGF01000003">
    <property type="protein sequence ID" value="SDL05354.1"/>
    <property type="molecule type" value="Genomic_DNA"/>
</dbReference>
<keyword evidence="4" id="KW-0560">Oxidoreductase</keyword>
<dbReference type="Pfam" id="PF14759">
    <property type="entry name" value="Reductase_C"/>
    <property type="match status" value="1"/>
</dbReference>
<evidence type="ECO:0000256" key="3">
    <source>
        <dbReference type="ARBA" id="ARBA00022827"/>
    </source>
</evidence>
<feature type="domain" description="Reductase C-terminal" evidence="6">
    <location>
        <begin position="327"/>
        <end position="403"/>
    </location>
</feature>
<dbReference type="InterPro" id="IPR028202">
    <property type="entry name" value="Reductase_C"/>
</dbReference>
<accession>A0A1G9GXP5</accession>
<dbReference type="SUPFAM" id="SSF55424">
    <property type="entry name" value="FAD/NAD-linked reductases, dimerisation (C-terminal) domain"/>
    <property type="match status" value="1"/>
</dbReference>
<dbReference type="GO" id="GO:0005737">
    <property type="term" value="C:cytoplasm"/>
    <property type="evidence" value="ECO:0007669"/>
    <property type="project" value="TreeGrafter"/>
</dbReference>
<keyword evidence="3" id="KW-0274">FAD</keyword>
<dbReference type="PRINTS" id="PR00411">
    <property type="entry name" value="PNDRDTASEI"/>
</dbReference>
<dbReference type="PRINTS" id="PR00368">
    <property type="entry name" value="FADPNR"/>
</dbReference>
<keyword evidence="8" id="KW-1185">Reference proteome</keyword>
<organism evidence="7 8">
    <name type="scientific">Glycomyces sambucus</name>
    <dbReference type="NCBI Taxonomy" id="380244"/>
    <lineage>
        <taxon>Bacteria</taxon>
        <taxon>Bacillati</taxon>
        <taxon>Actinomycetota</taxon>
        <taxon>Actinomycetes</taxon>
        <taxon>Glycomycetales</taxon>
        <taxon>Glycomycetaceae</taxon>
        <taxon>Glycomyces</taxon>
    </lineage>
</organism>
<dbReference type="SUPFAM" id="SSF51905">
    <property type="entry name" value="FAD/NAD(P)-binding domain"/>
    <property type="match status" value="1"/>
</dbReference>
<dbReference type="GO" id="GO:0016651">
    <property type="term" value="F:oxidoreductase activity, acting on NAD(P)H"/>
    <property type="evidence" value="ECO:0007669"/>
    <property type="project" value="TreeGrafter"/>
</dbReference>
<sequence length="407" mass="42891">MSEAPIVIAGGGLAAAKAAQTLRDEGYGGDLVIVAGEPHRPYERPPLSKDYLRGDADRSALFTVDEDWYRHHADLRTGVPATGLDTAAHRLALADGSTLDYAKLVLATGATPRALPVPGADLRGVHLLRTVEDADLLNARLTGGNGRVAIVGDGWIGMEVAASARQLGRDVTLFGMGAQPLERVLGPEMGLVFAQLHLDQGVDLRRRTQIAKILGEDGRAVGVETTDGERVEADLVLVAVGVAPNTGLAAAGGLELRGRDLGGGVAVDAALRTSDPDVWAAGDIASAPYPHYGRPVRVEHWQTAIDTGVHAAKAVLGSDAAFDKLPYFFTDQYDLGMEYVGFVAGPDAYDTVVVSGDIASLEFAAFWTKDGRVLAGMAVNTWDRAGDIEALIRADTPPGEDALRSFR</sequence>
<reference evidence="8" key="1">
    <citation type="submission" date="2016-10" db="EMBL/GenBank/DDBJ databases">
        <authorList>
            <person name="Varghese N."/>
            <person name="Submissions S."/>
        </authorList>
    </citation>
    <scope>NUCLEOTIDE SEQUENCE [LARGE SCALE GENOMIC DNA]</scope>
    <source>
        <strain evidence="8">CGMCC 4.3147</strain>
    </source>
</reference>
<dbReference type="Pfam" id="PF07992">
    <property type="entry name" value="Pyr_redox_2"/>
    <property type="match status" value="1"/>
</dbReference>
<dbReference type="AlphaFoldDB" id="A0A1G9GXP5"/>
<protein>
    <submittedName>
        <fullName evidence="7">3-phenylpropionate/trans-cinnamate dioxygenase ferredoxin reductase subunit</fullName>
    </submittedName>
</protein>
<proteinExistence type="predicted"/>
<dbReference type="GO" id="GO:0051213">
    <property type="term" value="F:dioxygenase activity"/>
    <property type="evidence" value="ECO:0007669"/>
    <property type="project" value="UniProtKB-KW"/>
</dbReference>